<reference evidence="3 4" key="1">
    <citation type="journal article" date="2015" name="Nature">
        <title>rRNA introns, odd ribosomes, and small enigmatic genomes across a large radiation of phyla.</title>
        <authorList>
            <person name="Brown C.T."/>
            <person name="Hug L.A."/>
            <person name="Thomas B.C."/>
            <person name="Sharon I."/>
            <person name="Castelle C.J."/>
            <person name="Singh A."/>
            <person name="Wilkins M.J."/>
            <person name="Williams K.H."/>
            <person name="Banfield J.F."/>
        </authorList>
    </citation>
    <scope>NUCLEOTIDE SEQUENCE [LARGE SCALE GENOMIC DNA]</scope>
</reference>
<dbReference type="InterPro" id="IPR001278">
    <property type="entry name" value="Arg-tRNA-ligase"/>
</dbReference>
<keyword evidence="1" id="KW-0030">Aminoacyl-tRNA synthetase</keyword>
<name>A0A0G0LHB4_9BACT</name>
<dbReference type="EMBL" id="LBVR01000018">
    <property type="protein sequence ID" value="KKQ91253.1"/>
    <property type="molecule type" value="Genomic_DNA"/>
</dbReference>
<accession>A0A0G0LHB4</accession>
<keyword evidence="1" id="KW-0648">Protein biosynthesis</keyword>
<protein>
    <submittedName>
        <fullName evidence="3">Arginine-tRNA ligase</fullName>
    </submittedName>
</protein>
<dbReference type="Gene3D" id="3.40.50.620">
    <property type="entry name" value="HUPs"/>
    <property type="match status" value="1"/>
</dbReference>
<dbReference type="PATRIC" id="fig|1618489.3.peg.330"/>
<dbReference type="GO" id="GO:0005524">
    <property type="term" value="F:ATP binding"/>
    <property type="evidence" value="ECO:0007669"/>
    <property type="project" value="UniProtKB-KW"/>
</dbReference>
<dbReference type="AlphaFoldDB" id="A0A0G0LHB4"/>
<comment type="caution">
    <text evidence="3">The sequence shown here is derived from an EMBL/GenBank/DDBJ whole genome shotgun (WGS) entry which is preliminary data.</text>
</comment>
<keyword evidence="1" id="KW-0547">Nucleotide-binding</keyword>
<dbReference type="PANTHER" id="PTHR11956">
    <property type="entry name" value="ARGINYL-TRNA SYNTHETASE"/>
    <property type="match status" value="1"/>
</dbReference>
<dbReference type="InterPro" id="IPR014729">
    <property type="entry name" value="Rossmann-like_a/b/a_fold"/>
</dbReference>
<evidence type="ECO:0000256" key="1">
    <source>
        <dbReference type="RuleBase" id="RU363038"/>
    </source>
</evidence>
<evidence type="ECO:0000313" key="4">
    <source>
        <dbReference type="Proteomes" id="UP000033841"/>
    </source>
</evidence>
<dbReference type="SUPFAM" id="SSF52374">
    <property type="entry name" value="Nucleotidylyl transferase"/>
    <property type="match status" value="1"/>
</dbReference>
<evidence type="ECO:0000313" key="3">
    <source>
        <dbReference type="EMBL" id="KKQ91253.1"/>
    </source>
</evidence>
<sequence>MGWNCIGDNHLGDWGTQFGKLIVAILKWGGAEKDLDSYTIDDLEKLYVKFHKEAEKDDTLVEEAREWFSKLENKDPEARKIWEKVVEISLEEFRRVYELLNVSIDVANGD</sequence>
<keyword evidence="1 3" id="KW-0436">Ligase</keyword>
<dbReference type="Pfam" id="PF00750">
    <property type="entry name" value="tRNA-synt_1d"/>
    <property type="match status" value="1"/>
</dbReference>
<feature type="domain" description="Arginyl-tRNA synthetase catalytic core" evidence="2">
    <location>
        <begin position="1"/>
        <end position="104"/>
    </location>
</feature>
<gene>
    <name evidence="3" type="ORF">UT14_C0018G0008</name>
</gene>
<dbReference type="GO" id="GO:0006420">
    <property type="term" value="P:arginyl-tRNA aminoacylation"/>
    <property type="evidence" value="ECO:0007669"/>
    <property type="project" value="InterPro"/>
</dbReference>
<evidence type="ECO:0000259" key="2">
    <source>
        <dbReference type="Pfam" id="PF00750"/>
    </source>
</evidence>
<dbReference type="InterPro" id="IPR035684">
    <property type="entry name" value="ArgRS_core"/>
</dbReference>
<keyword evidence="1" id="KW-0067">ATP-binding</keyword>
<dbReference type="Proteomes" id="UP000033841">
    <property type="component" value="Unassembled WGS sequence"/>
</dbReference>
<comment type="similarity">
    <text evidence="1">Belongs to the class-I aminoacyl-tRNA synthetase family.</text>
</comment>
<organism evidence="3 4">
    <name type="scientific">Candidatus Shapirobacteria bacterium GW2011_GWE1_38_92</name>
    <dbReference type="NCBI Taxonomy" id="1618489"/>
    <lineage>
        <taxon>Bacteria</taxon>
        <taxon>Candidatus Shapironibacteriota</taxon>
    </lineage>
</organism>
<proteinExistence type="inferred from homology"/>
<dbReference type="GO" id="GO:0004814">
    <property type="term" value="F:arginine-tRNA ligase activity"/>
    <property type="evidence" value="ECO:0007669"/>
    <property type="project" value="InterPro"/>
</dbReference>
<dbReference type="PANTHER" id="PTHR11956:SF5">
    <property type="entry name" value="ARGININE--TRNA LIGASE, CYTOPLASMIC"/>
    <property type="match status" value="1"/>
</dbReference>